<dbReference type="Pfam" id="PF11740">
    <property type="entry name" value="KfrA_N"/>
    <property type="match status" value="1"/>
</dbReference>
<gene>
    <name evidence="3" type="primary">smc_1</name>
    <name evidence="3" type="ORF">PHO31112_03823</name>
</gene>
<sequence length="349" mass="37321">MTTSQTPKSVMPAPLLRQGGRGISEQDVWMAADTLLMAGQRPTIERIRQQLGRGSPNTVSPYLDAWFAGLGGRLQGGANAVAGLPEGVTMPESVARAALDLWGLALQEGRAALAEEEANRRAALDAHEAELAADREALEQSRAVLHERIASAETAAADARQARDEAQAQARRAEALLIDAQADAVTSRQALASAREAAQALQDEHAAHRANWDAERTRLGERADANERRLMLELDGARESIKSLQQERKQSQRELQEAEAGMAAMSEAQHGMRAAKALQDAVVARLREQVSAQESLTATYQAMLAAAQAGGAAAALDARSALPGRSVRSRRASKIAAPATSILRRSRRV</sequence>
<protein>
    <submittedName>
        <fullName evidence="3">Chromosome partition protein Smc</fullName>
    </submittedName>
</protein>
<feature type="compositionally biased region" description="Low complexity" evidence="1">
    <location>
        <begin position="258"/>
        <end position="268"/>
    </location>
</feature>
<feature type="domain" description="KfrA N-terminal DNA-binding" evidence="2">
    <location>
        <begin position="25"/>
        <end position="142"/>
    </location>
</feature>
<dbReference type="InterPro" id="IPR021104">
    <property type="entry name" value="KfrA_DNA-bd_N"/>
</dbReference>
<proteinExistence type="predicted"/>
<feature type="compositionally biased region" description="Basic and acidic residues" evidence="1">
    <location>
        <begin position="244"/>
        <end position="256"/>
    </location>
</feature>
<keyword evidence="4" id="KW-1185">Reference proteome</keyword>
<evidence type="ECO:0000313" key="3">
    <source>
        <dbReference type="EMBL" id="VVE34788.1"/>
    </source>
</evidence>
<organism evidence="3 4">
    <name type="scientific">Pandoraea horticolens</name>
    <dbReference type="NCBI Taxonomy" id="2508298"/>
    <lineage>
        <taxon>Bacteria</taxon>
        <taxon>Pseudomonadati</taxon>
        <taxon>Pseudomonadota</taxon>
        <taxon>Betaproteobacteria</taxon>
        <taxon>Burkholderiales</taxon>
        <taxon>Burkholderiaceae</taxon>
        <taxon>Pandoraea</taxon>
    </lineage>
</organism>
<evidence type="ECO:0000256" key="1">
    <source>
        <dbReference type="SAM" id="MobiDB-lite"/>
    </source>
</evidence>
<reference evidence="3 4" key="1">
    <citation type="submission" date="2019-08" db="EMBL/GenBank/DDBJ databases">
        <authorList>
            <person name="Peeters C."/>
        </authorList>
    </citation>
    <scope>NUCLEOTIDE SEQUENCE [LARGE SCALE GENOMIC DNA]</scope>
    <source>
        <strain evidence="3 4">LMG 31112</strain>
    </source>
</reference>
<name>A0A5E4XF60_9BURK</name>
<accession>A0A5E4XF60</accession>
<feature type="region of interest" description="Disordered" evidence="1">
    <location>
        <begin position="244"/>
        <end position="268"/>
    </location>
</feature>
<dbReference type="Proteomes" id="UP000343317">
    <property type="component" value="Unassembled WGS sequence"/>
</dbReference>
<evidence type="ECO:0000313" key="4">
    <source>
        <dbReference type="Proteomes" id="UP000343317"/>
    </source>
</evidence>
<dbReference type="AlphaFoldDB" id="A0A5E4XF60"/>
<evidence type="ECO:0000259" key="2">
    <source>
        <dbReference type="Pfam" id="PF11740"/>
    </source>
</evidence>
<dbReference type="EMBL" id="CABPSM010000012">
    <property type="protein sequence ID" value="VVE34788.1"/>
    <property type="molecule type" value="Genomic_DNA"/>
</dbReference>
<dbReference type="RefSeq" id="WP_246178376.1">
    <property type="nucleotide sequence ID" value="NZ_CABPSM010000012.1"/>
</dbReference>